<evidence type="ECO:0000313" key="2">
    <source>
        <dbReference type="EMBL" id="KAK8943389.1"/>
    </source>
</evidence>
<dbReference type="EMBL" id="JBBWWR010000018">
    <property type="protein sequence ID" value="KAK8943389.1"/>
    <property type="molecule type" value="Genomic_DNA"/>
</dbReference>
<feature type="region of interest" description="Disordered" evidence="1">
    <location>
        <begin position="147"/>
        <end position="166"/>
    </location>
</feature>
<dbReference type="Proteomes" id="UP001412067">
    <property type="component" value="Unassembled WGS sequence"/>
</dbReference>
<gene>
    <name evidence="2" type="ORF">KSP40_PGU009545</name>
</gene>
<organism evidence="2 3">
    <name type="scientific">Platanthera guangdongensis</name>
    <dbReference type="NCBI Taxonomy" id="2320717"/>
    <lineage>
        <taxon>Eukaryota</taxon>
        <taxon>Viridiplantae</taxon>
        <taxon>Streptophyta</taxon>
        <taxon>Embryophyta</taxon>
        <taxon>Tracheophyta</taxon>
        <taxon>Spermatophyta</taxon>
        <taxon>Magnoliopsida</taxon>
        <taxon>Liliopsida</taxon>
        <taxon>Asparagales</taxon>
        <taxon>Orchidaceae</taxon>
        <taxon>Orchidoideae</taxon>
        <taxon>Orchideae</taxon>
        <taxon>Orchidinae</taxon>
        <taxon>Platanthera</taxon>
    </lineage>
</organism>
<name>A0ABR2LK42_9ASPA</name>
<comment type="caution">
    <text evidence="2">The sequence shown here is derived from an EMBL/GenBank/DDBJ whole genome shotgun (WGS) entry which is preliminary data.</text>
</comment>
<evidence type="ECO:0000256" key="1">
    <source>
        <dbReference type="SAM" id="MobiDB-lite"/>
    </source>
</evidence>
<accession>A0ABR2LK42</accession>
<feature type="region of interest" description="Disordered" evidence="1">
    <location>
        <begin position="177"/>
        <end position="197"/>
    </location>
</feature>
<sequence>MGGNEDGVGKEFDGNNKLILDYYIAANNVFMAKKIRRVRRGMGRELQRENSCKDVQHVLAETLGNLTVQGTSLKKNLKVSFPRVDLESSLPFFTNGEPKSPKISQVKLKGVMCPAGACLPRRESRTTHGRLARLESQHSQLIKNHQDPAAEIEPQDGNWSALPHDRSTTDQLWVHKNEGCGNESRSSSQESAASAGGAEAARSGTAFWRFWRLAPIGRGLRKDGHCIVNPLSPRISKPTTGSEIDAYTSCRNPANSRRPPPPPSLSRKSISNLPNLRLLRILLPSEADLLAAVCRYPSIILSDL</sequence>
<feature type="region of interest" description="Disordered" evidence="1">
    <location>
        <begin position="237"/>
        <end position="269"/>
    </location>
</feature>
<keyword evidence="3" id="KW-1185">Reference proteome</keyword>
<feature type="compositionally biased region" description="Low complexity" evidence="1">
    <location>
        <begin position="183"/>
        <end position="197"/>
    </location>
</feature>
<reference evidence="2 3" key="1">
    <citation type="journal article" date="2022" name="Nat. Plants">
        <title>Genomes of leafy and leafless Platanthera orchids illuminate the evolution of mycoheterotrophy.</title>
        <authorList>
            <person name="Li M.H."/>
            <person name="Liu K.W."/>
            <person name="Li Z."/>
            <person name="Lu H.C."/>
            <person name="Ye Q.L."/>
            <person name="Zhang D."/>
            <person name="Wang J.Y."/>
            <person name="Li Y.F."/>
            <person name="Zhong Z.M."/>
            <person name="Liu X."/>
            <person name="Yu X."/>
            <person name="Liu D.K."/>
            <person name="Tu X.D."/>
            <person name="Liu B."/>
            <person name="Hao Y."/>
            <person name="Liao X.Y."/>
            <person name="Jiang Y.T."/>
            <person name="Sun W.H."/>
            <person name="Chen J."/>
            <person name="Chen Y.Q."/>
            <person name="Ai Y."/>
            <person name="Zhai J.W."/>
            <person name="Wu S.S."/>
            <person name="Zhou Z."/>
            <person name="Hsiao Y.Y."/>
            <person name="Wu W.L."/>
            <person name="Chen Y.Y."/>
            <person name="Lin Y.F."/>
            <person name="Hsu J.L."/>
            <person name="Li C.Y."/>
            <person name="Wang Z.W."/>
            <person name="Zhao X."/>
            <person name="Zhong W.Y."/>
            <person name="Ma X.K."/>
            <person name="Ma L."/>
            <person name="Huang J."/>
            <person name="Chen G.Z."/>
            <person name="Huang M.Z."/>
            <person name="Huang L."/>
            <person name="Peng D.H."/>
            <person name="Luo Y.B."/>
            <person name="Zou S.Q."/>
            <person name="Chen S.P."/>
            <person name="Lan S."/>
            <person name="Tsai W.C."/>
            <person name="Van de Peer Y."/>
            <person name="Liu Z.J."/>
        </authorList>
    </citation>
    <scope>NUCLEOTIDE SEQUENCE [LARGE SCALE GENOMIC DNA]</scope>
    <source>
        <strain evidence="2">Lor288</strain>
    </source>
</reference>
<proteinExistence type="predicted"/>
<evidence type="ECO:0000313" key="3">
    <source>
        <dbReference type="Proteomes" id="UP001412067"/>
    </source>
</evidence>
<protein>
    <submittedName>
        <fullName evidence="2">Uncharacterized protein</fullName>
    </submittedName>
</protein>